<evidence type="ECO:0000313" key="10">
    <source>
        <dbReference type="Proteomes" id="UP001189429"/>
    </source>
</evidence>
<dbReference type="PANTHER" id="PTHR24346">
    <property type="entry name" value="MAP/MICROTUBULE AFFINITY-REGULATING KINASE"/>
    <property type="match status" value="1"/>
</dbReference>
<gene>
    <name evidence="9" type="ORF">PCOR1329_LOCUS56464</name>
</gene>
<evidence type="ECO:0000256" key="1">
    <source>
        <dbReference type="ARBA" id="ARBA00022527"/>
    </source>
</evidence>
<evidence type="ECO:0000256" key="3">
    <source>
        <dbReference type="ARBA" id="ARBA00022741"/>
    </source>
</evidence>
<dbReference type="Pfam" id="PF00069">
    <property type="entry name" value="Pkinase"/>
    <property type="match status" value="1"/>
</dbReference>
<keyword evidence="10" id="KW-1185">Reference proteome</keyword>
<keyword evidence="5 6" id="KW-0067">ATP-binding</keyword>
<feature type="binding site" evidence="6">
    <location>
        <position position="155"/>
    </location>
    <ligand>
        <name>ATP</name>
        <dbReference type="ChEBI" id="CHEBI:30616"/>
    </ligand>
</feature>
<accession>A0ABN9VBD4</accession>
<name>A0ABN9VBD4_9DINO</name>
<evidence type="ECO:0000259" key="8">
    <source>
        <dbReference type="PROSITE" id="PS50011"/>
    </source>
</evidence>
<dbReference type="InterPro" id="IPR017441">
    <property type="entry name" value="Protein_kinase_ATP_BS"/>
</dbReference>
<dbReference type="PROSITE" id="PS00107">
    <property type="entry name" value="PROTEIN_KINASE_ATP"/>
    <property type="match status" value="1"/>
</dbReference>
<organism evidence="9 10">
    <name type="scientific">Prorocentrum cordatum</name>
    <dbReference type="NCBI Taxonomy" id="2364126"/>
    <lineage>
        <taxon>Eukaryota</taxon>
        <taxon>Sar</taxon>
        <taxon>Alveolata</taxon>
        <taxon>Dinophyceae</taxon>
        <taxon>Prorocentrales</taxon>
        <taxon>Prorocentraceae</taxon>
        <taxon>Prorocentrum</taxon>
    </lineage>
</organism>
<evidence type="ECO:0000256" key="6">
    <source>
        <dbReference type="PROSITE-ProRule" id="PRU10141"/>
    </source>
</evidence>
<keyword evidence="2" id="KW-0808">Transferase</keyword>
<dbReference type="SUPFAM" id="SSF56112">
    <property type="entry name" value="Protein kinase-like (PK-like)"/>
    <property type="match status" value="1"/>
</dbReference>
<evidence type="ECO:0000256" key="4">
    <source>
        <dbReference type="ARBA" id="ARBA00022777"/>
    </source>
</evidence>
<dbReference type="Gene3D" id="1.10.510.10">
    <property type="entry name" value="Transferase(Phosphotransferase) domain 1"/>
    <property type="match status" value="1"/>
</dbReference>
<sequence>MISHLWCGGPPSQGSDAGWQEEALTARSLSADSGRPEGECCACARLFRCLLVQQPCAGSGAHVAKTGSFEAAVRRDLSPSAGNTFSFLASDTDFGEASVELRGAAAWQRTESLRNGRFVKEYKIGEMLGQGAFGIVFAAKRRKPTDSEGNMLAVKLIDKVETHPGDIEREAAIHAKLDHPNILKVHDVIDERFFVCIVTDRFPGGDLVKCLHGCQRLKPSKTMHIVKQMLEGVCYLHNLAIVHRDVKADNFLTEKEEFLDPDCRVILADFGFACYCRTGDRLQRRCGTKMYWAPEIWDRNYAVKVDVWAVGVTVYGMMEGTFPFRTEWDMKSKVLCIEQIHVSATTCEPYPCTSYF</sequence>
<dbReference type="Proteomes" id="UP001189429">
    <property type="component" value="Unassembled WGS sequence"/>
</dbReference>
<keyword evidence="4" id="KW-0418">Kinase</keyword>
<reference evidence="9" key="1">
    <citation type="submission" date="2023-10" db="EMBL/GenBank/DDBJ databases">
        <authorList>
            <person name="Chen Y."/>
            <person name="Shah S."/>
            <person name="Dougan E. K."/>
            <person name="Thang M."/>
            <person name="Chan C."/>
        </authorList>
    </citation>
    <scope>NUCLEOTIDE SEQUENCE [LARGE SCALE GENOMIC DNA]</scope>
</reference>
<feature type="domain" description="Protein kinase" evidence="8">
    <location>
        <begin position="122"/>
        <end position="356"/>
    </location>
</feature>
<evidence type="ECO:0000313" key="9">
    <source>
        <dbReference type="EMBL" id="CAK0870322.1"/>
    </source>
</evidence>
<dbReference type="InterPro" id="IPR000719">
    <property type="entry name" value="Prot_kinase_dom"/>
</dbReference>
<dbReference type="PANTHER" id="PTHR24346:SF82">
    <property type="entry name" value="KP78A-RELATED"/>
    <property type="match status" value="1"/>
</dbReference>
<proteinExistence type="inferred from homology"/>
<comment type="caution">
    <text evidence="9">The sequence shown here is derived from an EMBL/GenBank/DDBJ whole genome shotgun (WGS) entry which is preliminary data.</text>
</comment>
<protein>
    <recommendedName>
        <fullName evidence="8">Protein kinase domain-containing protein</fullName>
    </recommendedName>
</protein>
<dbReference type="PROSITE" id="PS00108">
    <property type="entry name" value="PROTEIN_KINASE_ST"/>
    <property type="match status" value="1"/>
</dbReference>
<keyword evidence="3 6" id="KW-0547">Nucleotide-binding</keyword>
<dbReference type="InterPro" id="IPR011009">
    <property type="entry name" value="Kinase-like_dom_sf"/>
</dbReference>
<evidence type="ECO:0000256" key="7">
    <source>
        <dbReference type="RuleBase" id="RU000304"/>
    </source>
</evidence>
<dbReference type="InterPro" id="IPR008271">
    <property type="entry name" value="Ser/Thr_kinase_AS"/>
</dbReference>
<keyword evidence="1 7" id="KW-0723">Serine/threonine-protein kinase</keyword>
<evidence type="ECO:0000256" key="2">
    <source>
        <dbReference type="ARBA" id="ARBA00022679"/>
    </source>
</evidence>
<dbReference type="SMART" id="SM00220">
    <property type="entry name" value="S_TKc"/>
    <property type="match status" value="1"/>
</dbReference>
<comment type="similarity">
    <text evidence="7">Belongs to the protein kinase superfamily.</text>
</comment>
<evidence type="ECO:0000256" key="5">
    <source>
        <dbReference type="ARBA" id="ARBA00022840"/>
    </source>
</evidence>
<dbReference type="PROSITE" id="PS50011">
    <property type="entry name" value="PROTEIN_KINASE_DOM"/>
    <property type="match status" value="1"/>
</dbReference>
<dbReference type="EMBL" id="CAUYUJ010016948">
    <property type="protein sequence ID" value="CAK0870322.1"/>
    <property type="molecule type" value="Genomic_DNA"/>
</dbReference>